<keyword evidence="1" id="KW-0812">Transmembrane</keyword>
<dbReference type="PANTHER" id="PTHR45033">
    <property type="match status" value="1"/>
</dbReference>
<dbReference type="CDD" id="cd05188">
    <property type="entry name" value="MDR"/>
    <property type="match status" value="1"/>
</dbReference>
<sequence>MTAPSSTRAFILGSKSPRQLGEKTIQYYSASVQDVPLPKGEVVVKVLCAGFNHREGFIPGLKKERRWVLMHRESWFPVPNTYSTNEFSSCLWSDGRVTLEERMASKSHFILSIPLFGIVGGVSHPAYGTFSEYVALDAKSVILAPEHMSDEEAGAWALGAVTAWRAVVTKAQVEKGHNVLIVRARLFSSYLSSLIVLVYGMKQTGIGGGVAMIALRFAVALGANVFVSSSNKQTIDWAIEAGAKGGVNYRDESWPRDLAALLKEHNITGIDAIIDSAGGDLLGKTGKSLNPGAKVVCYGMTASPSIPLAMPAVLKNVDLLGSTMGSTAELQAATDFAAKHKLKPSVSVVLEGLENAERGFELIEKGRESGKIVVRVGTRSGSESKL</sequence>
<proteinExistence type="predicted"/>
<dbReference type="InterPro" id="IPR013149">
    <property type="entry name" value="ADH-like_C"/>
</dbReference>
<keyword evidence="1" id="KW-1133">Transmembrane helix</keyword>
<feature type="transmembrane region" description="Helical" evidence="1">
    <location>
        <begin position="180"/>
        <end position="200"/>
    </location>
</feature>
<feature type="domain" description="Enoyl reductase (ER)" evidence="2">
    <location>
        <begin position="21"/>
        <end position="374"/>
    </location>
</feature>
<evidence type="ECO:0000259" key="2">
    <source>
        <dbReference type="SMART" id="SM00829"/>
    </source>
</evidence>
<reference evidence="3" key="1">
    <citation type="submission" date="2020-05" db="EMBL/GenBank/DDBJ databases">
        <title>Evolutionary and genomic comparisons of hybrid uninucleate and nonhybrid Rhizoctonia fungi.</title>
        <authorList>
            <person name="Li C."/>
            <person name="Chen X."/>
        </authorList>
    </citation>
    <scope>NUCLEOTIDE SEQUENCE</scope>
    <source>
        <strain evidence="3">AG-1 IA</strain>
    </source>
</reference>
<dbReference type="InterPro" id="IPR036291">
    <property type="entry name" value="NAD(P)-bd_dom_sf"/>
</dbReference>
<dbReference type="KEGG" id="rsx:RhiXN_08320"/>
<evidence type="ECO:0000313" key="4">
    <source>
        <dbReference type="Proteomes" id="UP000650533"/>
    </source>
</evidence>
<dbReference type="Proteomes" id="UP000650533">
    <property type="component" value="Chromosome 10"/>
</dbReference>
<dbReference type="SUPFAM" id="SSF51735">
    <property type="entry name" value="NAD(P)-binding Rossmann-fold domains"/>
    <property type="match status" value="1"/>
</dbReference>
<dbReference type="SMART" id="SM00829">
    <property type="entry name" value="PKS_ER"/>
    <property type="match status" value="1"/>
</dbReference>
<dbReference type="InterPro" id="IPR020843">
    <property type="entry name" value="ER"/>
</dbReference>
<evidence type="ECO:0000256" key="1">
    <source>
        <dbReference type="SAM" id="Phobius"/>
    </source>
</evidence>
<dbReference type="GeneID" id="67030599"/>
<dbReference type="EMBL" id="CP059667">
    <property type="protein sequence ID" value="QRW23284.1"/>
    <property type="molecule type" value="Genomic_DNA"/>
</dbReference>
<gene>
    <name evidence="3" type="ORF">RhiXN_08320</name>
</gene>
<name>A0A8H8P0H7_9AGAM</name>
<dbReference type="RefSeq" id="XP_043183521.1">
    <property type="nucleotide sequence ID" value="XM_043328136.1"/>
</dbReference>
<dbReference type="InterPro" id="IPR011032">
    <property type="entry name" value="GroES-like_sf"/>
</dbReference>
<dbReference type="InterPro" id="IPR052711">
    <property type="entry name" value="Zinc_ADH-like"/>
</dbReference>
<dbReference type="AlphaFoldDB" id="A0A8H8P0H7"/>
<organism evidence="3 4">
    <name type="scientific">Rhizoctonia solani</name>
    <dbReference type="NCBI Taxonomy" id="456999"/>
    <lineage>
        <taxon>Eukaryota</taxon>
        <taxon>Fungi</taxon>
        <taxon>Dikarya</taxon>
        <taxon>Basidiomycota</taxon>
        <taxon>Agaricomycotina</taxon>
        <taxon>Agaricomycetes</taxon>
        <taxon>Cantharellales</taxon>
        <taxon>Ceratobasidiaceae</taxon>
        <taxon>Rhizoctonia</taxon>
    </lineage>
</organism>
<dbReference type="Gene3D" id="3.40.50.720">
    <property type="entry name" value="NAD(P)-binding Rossmann-like Domain"/>
    <property type="match status" value="2"/>
</dbReference>
<evidence type="ECO:0000313" key="3">
    <source>
        <dbReference type="EMBL" id="QRW23284.1"/>
    </source>
</evidence>
<dbReference type="SUPFAM" id="SSF50129">
    <property type="entry name" value="GroES-like"/>
    <property type="match status" value="1"/>
</dbReference>
<keyword evidence="1" id="KW-0472">Membrane</keyword>
<dbReference type="Gene3D" id="3.90.180.10">
    <property type="entry name" value="Medium-chain alcohol dehydrogenases, catalytic domain"/>
    <property type="match status" value="2"/>
</dbReference>
<feature type="transmembrane region" description="Helical" evidence="1">
    <location>
        <begin position="206"/>
        <end position="227"/>
    </location>
</feature>
<dbReference type="PANTHER" id="PTHR45033:SF3">
    <property type="entry name" value="DEHYDROGENASE, PUTATIVE (AFU_ORTHOLOGUE AFUA_2G13270)-RELATED"/>
    <property type="match status" value="1"/>
</dbReference>
<protein>
    <submittedName>
        <fullName evidence="3">Zinc-binding dehydrogenase</fullName>
    </submittedName>
</protein>
<dbReference type="Pfam" id="PF00107">
    <property type="entry name" value="ADH_zinc_N"/>
    <property type="match status" value="1"/>
</dbReference>
<dbReference type="GO" id="GO:0016491">
    <property type="term" value="F:oxidoreductase activity"/>
    <property type="evidence" value="ECO:0007669"/>
    <property type="project" value="InterPro"/>
</dbReference>
<accession>A0A8H8P0H7</accession>